<dbReference type="EMBL" id="CP122566">
    <property type="protein sequence ID" value="WGH93289.1"/>
    <property type="molecule type" value="Genomic_DNA"/>
</dbReference>
<dbReference type="GO" id="GO:0016811">
    <property type="term" value="F:hydrolase activity, acting on carbon-nitrogen (but not peptide) bonds, in linear amides"/>
    <property type="evidence" value="ECO:0007669"/>
    <property type="project" value="TreeGrafter"/>
</dbReference>
<dbReference type="SUPFAM" id="SSF102588">
    <property type="entry name" value="LmbE-like"/>
    <property type="match status" value="1"/>
</dbReference>
<dbReference type="PANTHER" id="PTHR12993:SF28">
    <property type="entry name" value="LMBE FAMILY PROTEIN"/>
    <property type="match status" value="1"/>
</dbReference>
<accession>A0AAJ6AJC5</accession>
<dbReference type="Gene3D" id="3.40.50.10320">
    <property type="entry name" value="LmbE-like"/>
    <property type="match status" value="1"/>
</dbReference>
<sequence>MSADLLTLDPATFVQQHTIRSVLAIGAHPDDLDFGAAGTLAGLVACGVQVRYGIVTDGDAGGFHDQERSALATQRQHEQRVAAETIGVSTVDYLGYRDGAVVPGPDLEEDLVHLMREMRPDLVLAPHPERDWSSLQKSHPDHLATGEAVTRAIYPAVENPFAFPRLAQHGWDAVKIRYLMLYGAPATRHTVRMDVTDFVGQKLAALDCHASQHPDPEWMHQRVAEQLEANHPNPSRAAELFHLVTVNGELTFAGF</sequence>
<keyword evidence="1" id="KW-0862">Zinc</keyword>
<dbReference type="Proteomes" id="UP001224674">
    <property type="component" value="Chromosome"/>
</dbReference>
<dbReference type="GO" id="GO:0016137">
    <property type="term" value="P:glycoside metabolic process"/>
    <property type="evidence" value="ECO:0007669"/>
    <property type="project" value="UniProtKB-ARBA"/>
</dbReference>
<evidence type="ECO:0000313" key="2">
    <source>
        <dbReference type="EMBL" id="WGH93289.1"/>
    </source>
</evidence>
<dbReference type="InterPro" id="IPR003737">
    <property type="entry name" value="GlcNAc_PI_deacetylase-related"/>
</dbReference>
<name>A0AAJ6AJC5_9MICC</name>
<proteinExistence type="predicted"/>
<reference evidence="2 3" key="1">
    <citation type="submission" date="2023-03" db="EMBL/GenBank/DDBJ databases">
        <title>Complete genome sequences of several Auritidibacter ignavus strains isolated from ear infections.</title>
        <authorList>
            <person name="Baehr T."/>
            <person name="Baumhoegger A.M."/>
        </authorList>
    </citation>
    <scope>NUCLEOTIDE SEQUENCE [LARGE SCALE GENOMIC DNA]</scope>
    <source>
        <strain evidence="2 3">BABAE-6</strain>
    </source>
</reference>
<keyword evidence="3" id="KW-1185">Reference proteome</keyword>
<dbReference type="RefSeq" id="WP_233242796.1">
    <property type="nucleotide sequence ID" value="NZ_CP122561.1"/>
</dbReference>
<gene>
    <name evidence="2" type="ORF">QDX21_00260</name>
</gene>
<dbReference type="Pfam" id="PF02585">
    <property type="entry name" value="PIG-L"/>
    <property type="match status" value="1"/>
</dbReference>
<organism evidence="2 3">
    <name type="scientific">Auritidibacter ignavus</name>
    <dbReference type="NCBI Taxonomy" id="678932"/>
    <lineage>
        <taxon>Bacteria</taxon>
        <taxon>Bacillati</taxon>
        <taxon>Actinomycetota</taxon>
        <taxon>Actinomycetes</taxon>
        <taxon>Micrococcales</taxon>
        <taxon>Micrococcaceae</taxon>
        <taxon>Auritidibacter</taxon>
    </lineage>
</organism>
<evidence type="ECO:0000256" key="1">
    <source>
        <dbReference type="ARBA" id="ARBA00022833"/>
    </source>
</evidence>
<protein>
    <submittedName>
        <fullName evidence="2">PIG-L family deacetylase</fullName>
    </submittedName>
</protein>
<evidence type="ECO:0000313" key="3">
    <source>
        <dbReference type="Proteomes" id="UP001224674"/>
    </source>
</evidence>
<dbReference type="AlphaFoldDB" id="A0AAJ6AJC5"/>
<dbReference type="PANTHER" id="PTHR12993">
    <property type="entry name" value="N-ACETYLGLUCOSAMINYL-PHOSPHATIDYLINOSITOL DE-N-ACETYLASE-RELATED"/>
    <property type="match status" value="1"/>
</dbReference>
<dbReference type="InterPro" id="IPR024078">
    <property type="entry name" value="LmbE-like_dom_sf"/>
</dbReference>